<dbReference type="OrthoDB" id="28413at2759"/>
<dbReference type="Pfam" id="PF04727">
    <property type="entry name" value="ELMO_CED12"/>
    <property type="match status" value="1"/>
</dbReference>
<dbReference type="GO" id="GO:0017124">
    <property type="term" value="F:SH3 domain binding"/>
    <property type="evidence" value="ECO:0007669"/>
    <property type="project" value="UniProtKB-KW"/>
</dbReference>
<evidence type="ECO:0000256" key="5">
    <source>
        <dbReference type="SAM" id="MobiDB-lite"/>
    </source>
</evidence>
<keyword evidence="2" id="KW-0581">Phagocytosis</keyword>
<dbReference type="InterPro" id="IPR016024">
    <property type="entry name" value="ARM-type_fold"/>
</dbReference>
<evidence type="ECO:0000313" key="8">
    <source>
        <dbReference type="Proteomes" id="UP000244855"/>
    </source>
</evidence>
<gene>
    <name evidence="7" type="ORF">DM02DRAFT_615701</name>
</gene>
<sequence length="697" mass="78285">MENPNVAELVERLGADEESVRKMAVFKLQSAIGDPSFADVFIQEGGLPKLRFLALHSTGNTLAYGLTSLSRLLELDKGWDHVTDDLIKRIVELVVAQPLVNVNRGAMSVLAAIVGNPSHRHSQPSATGFQRLKPIVESHPQFLPSLVEKMTSADHALCANSLQLINSLMRDAIANDAEFEWPKFIKQLQELGVIKSVYGLMQSSAVQDLAHPLLEFQSLTKVLLRKWRYEQVDLEKSDHRRAMRGLHVASNPEQTGTDHKGSKKANPTKWRRLGFQTESPTSEFQTTGFLGLMDLTDFVYKNEDGFQKLLLEQSAEPLDQRCPVARASLAVTSILYDHFDVEKLDDSENNRYTVVVSRANFDRAFKPLLLHWSRLHTSGLNAFIRLWKAAGAQSEDFNNITDLVRILIEQVVGQAPRTREIKDVEEELVEFDIRRLRELQMELLELTYEGAWGHHLRQVRDELNHEALQFVKEQRIRCLLQGAWFPQAVGNGAEAGPVANKSQNRNAGVSWRFVRLSHNRRHLHYADFEERTSTDPRLDALQEKIDLSIVSSVVSNVSASAPSSSSSDSTLTMLREPAAASTSTKITIHGWVPGANHSRQKSDASKHTQKEMVLLQLHPQSHTLASEFLDGLLMLLNQQPITADTNKLVNLIGGYGLKIRLLNVRYEDVGMEEPMLPSREGLEDDYYYDIGGMEAGA</sequence>
<accession>A0A2V1DK52</accession>
<keyword evidence="1" id="KW-0053">Apoptosis</keyword>
<dbReference type="GO" id="GO:0006915">
    <property type="term" value="P:apoptotic process"/>
    <property type="evidence" value="ECO:0007669"/>
    <property type="project" value="UniProtKB-KW"/>
</dbReference>
<dbReference type="PROSITE" id="PS51335">
    <property type="entry name" value="ELMO"/>
    <property type="match status" value="1"/>
</dbReference>
<dbReference type="InterPro" id="IPR001849">
    <property type="entry name" value="PH_domain"/>
</dbReference>
<comment type="function">
    <text evidence="4">Involved in cytoskeletal rearrangements required for phagocytosis of apoptotic cells and cell motility. Acts in association with DOCK1 and CRK. Was initially proposed to be required in complex with DOCK1 to activate Rac Rho small GTPases. May enhance the guanine nucleotide exchange factor (GEF) activity of DOCK1.</text>
</comment>
<dbReference type="Gene3D" id="2.30.29.30">
    <property type="entry name" value="Pleckstrin-homology domain (PH domain)/Phosphotyrosine-binding domain (PTB)"/>
    <property type="match status" value="1"/>
</dbReference>
<dbReference type="PANTHER" id="PTHR12771:SF56">
    <property type="entry name" value="CED-12"/>
    <property type="match status" value="1"/>
</dbReference>
<protein>
    <recommendedName>
        <fullName evidence="6">ELMO domain-containing protein</fullName>
    </recommendedName>
</protein>
<dbReference type="PANTHER" id="PTHR12771">
    <property type="entry name" value="ENGULFMENT AND CELL MOTILITY"/>
    <property type="match status" value="1"/>
</dbReference>
<proteinExistence type="predicted"/>
<evidence type="ECO:0000256" key="1">
    <source>
        <dbReference type="ARBA" id="ARBA00022703"/>
    </source>
</evidence>
<organism evidence="7 8">
    <name type="scientific">Periconia macrospinosa</name>
    <dbReference type="NCBI Taxonomy" id="97972"/>
    <lineage>
        <taxon>Eukaryota</taxon>
        <taxon>Fungi</taxon>
        <taxon>Dikarya</taxon>
        <taxon>Ascomycota</taxon>
        <taxon>Pezizomycotina</taxon>
        <taxon>Dothideomycetes</taxon>
        <taxon>Pleosporomycetidae</taxon>
        <taxon>Pleosporales</taxon>
        <taxon>Massarineae</taxon>
        <taxon>Periconiaceae</taxon>
        <taxon>Periconia</taxon>
    </lineage>
</organism>
<dbReference type="GO" id="GO:0005886">
    <property type="term" value="C:plasma membrane"/>
    <property type="evidence" value="ECO:0007669"/>
    <property type="project" value="TreeGrafter"/>
</dbReference>
<dbReference type="AlphaFoldDB" id="A0A2V1DK52"/>
<keyword evidence="8" id="KW-1185">Reference proteome</keyword>
<evidence type="ECO:0000313" key="7">
    <source>
        <dbReference type="EMBL" id="PVH98577.1"/>
    </source>
</evidence>
<dbReference type="InterPro" id="IPR011989">
    <property type="entry name" value="ARM-like"/>
</dbReference>
<evidence type="ECO:0000256" key="4">
    <source>
        <dbReference type="ARBA" id="ARBA00024863"/>
    </source>
</evidence>
<feature type="region of interest" description="Disordered" evidence="5">
    <location>
        <begin position="249"/>
        <end position="268"/>
    </location>
</feature>
<dbReference type="Pfam" id="PF11841">
    <property type="entry name" value="ELMO_ARM"/>
    <property type="match status" value="1"/>
</dbReference>
<dbReference type="Gene3D" id="1.25.10.10">
    <property type="entry name" value="Leucine-rich Repeat Variant"/>
    <property type="match status" value="1"/>
</dbReference>
<dbReference type="InterPro" id="IPR050868">
    <property type="entry name" value="ELMO_domain-containing"/>
</dbReference>
<keyword evidence="3" id="KW-0729">SH3-binding</keyword>
<feature type="domain" description="ELMO" evidence="6">
    <location>
        <begin position="238"/>
        <end position="412"/>
    </location>
</feature>
<dbReference type="EMBL" id="KZ805410">
    <property type="protein sequence ID" value="PVH98577.1"/>
    <property type="molecule type" value="Genomic_DNA"/>
</dbReference>
<dbReference type="Proteomes" id="UP000244855">
    <property type="component" value="Unassembled WGS sequence"/>
</dbReference>
<dbReference type="STRING" id="97972.A0A2V1DK52"/>
<dbReference type="Pfam" id="PF16457">
    <property type="entry name" value="PH_12"/>
    <property type="match status" value="1"/>
</dbReference>
<name>A0A2V1DK52_9PLEO</name>
<dbReference type="InterPro" id="IPR011993">
    <property type="entry name" value="PH-like_dom_sf"/>
</dbReference>
<dbReference type="GO" id="GO:0007015">
    <property type="term" value="P:actin filament organization"/>
    <property type="evidence" value="ECO:0007669"/>
    <property type="project" value="TreeGrafter"/>
</dbReference>
<evidence type="ECO:0000259" key="6">
    <source>
        <dbReference type="PROSITE" id="PS51335"/>
    </source>
</evidence>
<evidence type="ECO:0000256" key="3">
    <source>
        <dbReference type="ARBA" id="ARBA00023036"/>
    </source>
</evidence>
<dbReference type="InterPro" id="IPR024574">
    <property type="entry name" value="ELMO_ARM"/>
</dbReference>
<reference evidence="7 8" key="1">
    <citation type="journal article" date="2018" name="Sci. Rep.">
        <title>Comparative genomics provides insights into the lifestyle and reveals functional heterogeneity of dark septate endophytic fungi.</title>
        <authorList>
            <person name="Knapp D.G."/>
            <person name="Nemeth J.B."/>
            <person name="Barry K."/>
            <person name="Hainaut M."/>
            <person name="Henrissat B."/>
            <person name="Johnson J."/>
            <person name="Kuo A."/>
            <person name="Lim J.H.P."/>
            <person name="Lipzen A."/>
            <person name="Nolan M."/>
            <person name="Ohm R.A."/>
            <person name="Tamas L."/>
            <person name="Grigoriev I.V."/>
            <person name="Spatafora J.W."/>
            <person name="Nagy L.G."/>
            <person name="Kovacs G.M."/>
        </authorList>
    </citation>
    <scope>NUCLEOTIDE SEQUENCE [LARGE SCALE GENOMIC DNA]</scope>
    <source>
        <strain evidence="7 8">DSE2036</strain>
    </source>
</reference>
<dbReference type="InterPro" id="IPR006816">
    <property type="entry name" value="ELMO_dom"/>
</dbReference>
<dbReference type="SUPFAM" id="SSF48371">
    <property type="entry name" value="ARM repeat"/>
    <property type="match status" value="1"/>
</dbReference>
<evidence type="ECO:0000256" key="2">
    <source>
        <dbReference type="ARBA" id="ARBA00022907"/>
    </source>
</evidence>